<evidence type="ECO:0000313" key="3">
    <source>
        <dbReference type="Proteomes" id="UP000178656"/>
    </source>
</evidence>
<dbReference type="AlphaFoldDB" id="A0A1F5TBK8"/>
<dbReference type="InterPro" id="IPR003593">
    <property type="entry name" value="AAA+_ATPase"/>
</dbReference>
<comment type="caution">
    <text evidence="2">The sequence shown here is derived from an EMBL/GenBank/DDBJ whole genome shotgun (WGS) entry which is preliminary data.</text>
</comment>
<dbReference type="CDD" id="cd18809">
    <property type="entry name" value="SF1_C_RecD"/>
    <property type="match status" value="1"/>
</dbReference>
<dbReference type="GO" id="GO:0003678">
    <property type="term" value="F:DNA helicase activity"/>
    <property type="evidence" value="ECO:0007669"/>
    <property type="project" value="InterPro"/>
</dbReference>
<dbReference type="Gene3D" id="3.40.50.300">
    <property type="entry name" value="P-loop containing nucleotide triphosphate hydrolases"/>
    <property type="match status" value="2"/>
</dbReference>
<proteinExistence type="predicted"/>
<dbReference type="Pfam" id="PF13280">
    <property type="entry name" value="WYL"/>
    <property type="match status" value="1"/>
</dbReference>
<evidence type="ECO:0000313" key="2">
    <source>
        <dbReference type="EMBL" id="OGF36350.1"/>
    </source>
</evidence>
<feature type="domain" description="AAA+ ATPase" evidence="1">
    <location>
        <begin position="28"/>
        <end position="271"/>
    </location>
</feature>
<gene>
    <name evidence="2" type="ORF">A2482_05155</name>
</gene>
<evidence type="ECO:0000259" key="1">
    <source>
        <dbReference type="SMART" id="SM00382"/>
    </source>
</evidence>
<name>A0A1F5TBK8_9BACT</name>
<dbReference type="PANTHER" id="PTHR47642:SF7">
    <property type="entry name" value="ATP-DEPENDENT DNA HELICASE PIF1"/>
    <property type="match status" value="1"/>
</dbReference>
<dbReference type="FunFam" id="3.40.50.300:FF:001498">
    <property type="entry name" value="ATP-dependent DNA helicase"/>
    <property type="match status" value="1"/>
</dbReference>
<dbReference type="PANTHER" id="PTHR47642">
    <property type="entry name" value="ATP-DEPENDENT DNA HELICASE"/>
    <property type="match status" value="1"/>
</dbReference>
<reference evidence="2 3" key="1">
    <citation type="journal article" date="2016" name="Nat. Commun.">
        <title>Thousands of microbial genomes shed light on interconnected biogeochemical processes in an aquifer system.</title>
        <authorList>
            <person name="Anantharaman K."/>
            <person name="Brown C.T."/>
            <person name="Hug L.A."/>
            <person name="Sharon I."/>
            <person name="Castelle C.J."/>
            <person name="Probst A.J."/>
            <person name="Thomas B.C."/>
            <person name="Singh A."/>
            <person name="Wilkins M.J."/>
            <person name="Karaoz U."/>
            <person name="Brodie E.L."/>
            <person name="Williams K.H."/>
            <person name="Hubbard S.S."/>
            <person name="Banfield J.F."/>
        </authorList>
    </citation>
    <scope>NUCLEOTIDE SEQUENCE [LARGE SCALE GENOMIC DNA]</scope>
</reference>
<dbReference type="Pfam" id="PF05970">
    <property type="entry name" value="PIF1"/>
    <property type="match status" value="1"/>
</dbReference>
<dbReference type="SUPFAM" id="SSF52540">
    <property type="entry name" value="P-loop containing nucleoside triphosphate hydrolases"/>
    <property type="match status" value="2"/>
</dbReference>
<accession>A0A1F5TBK8</accession>
<protein>
    <submittedName>
        <fullName evidence="2">AAA family ATPase</fullName>
    </submittedName>
</protein>
<organism evidence="2 3">
    <name type="scientific">Candidatus Falkowbacteria bacterium RIFOXYC2_FULL_48_21</name>
    <dbReference type="NCBI Taxonomy" id="1798005"/>
    <lineage>
        <taxon>Bacteria</taxon>
        <taxon>Candidatus Falkowiibacteriota</taxon>
    </lineage>
</organism>
<dbReference type="Proteomes" id="UP000178656">
    <property type="component" value="Unassembled WGS sequence"/>
</dbReference>
<dbReference type="SMART" id="SM00382">
    <property type="entry name" value="AAA"/>
    <property type="match status" value="1"/>
</dbReference>
<dbReference type="EMBL" id="MFGM01000036">
    <property type="protein sequence ID" value="OGF36350.1"/>
    <property type="molecule type" value="Genomic_DNA"/>
</dbReference>
<dbReference type="GO" id="GO:0006281">
    <property type="term" value="P:DNA repair"/>
    <property type="evidence" value="ECO:0007669"/>
    <property type="project" value="InterPro"/>
</dbReference>
<dbReference type="GO" id="GO:0000723">
    <property type="term" value="P:telomere maintenance"/>
    <property type="evidence" value="ECO:0007669"/>
    <property type="project" value="InterPro"/>
</dbReference>
<dbReference type="InterPro" id="IPR010285">
    <property type="entry name" value="DNA_helicase_pif1-like_DEAD"/>
</dbReference>
<dbReference type="InterPro" id="IPR026881">
    <property type="entry name" value="WYL_dom"/>
</dbReference>
<sequence>MKSEKNKGAAKGIELNEKFQAALDMIETGKNVFITGRAGTGKSTLLQYFRAHTKKNIVVLAPTGVAAINVNGQTIHSFFRFKIDVTLAKVKKAFGEVYEKLDAIVIDEISMVRADLLDCVDKFMRLNGRAKNKPFGGAQMIFIGDLYQLPPVVTGDERAIFASHYDSPYFFSAKVFTEDKGAPFQMEMVELDKIYRQKDGAFIDILNSIRNNSIDADQLAVLNKRFDPHFEPSDGNFFIYLCTTNKTASEINSRELAKLRGERRQYRGAISGKFDDKYLPTDVDLAVKVGAQIMMLNNDEQGRWVNGTIARVIGFERHEVLPEDIIMAELADGQKVEIGRHRWDIYNFHYNKAARRIDSETVGSFDQYPFRLAWAVTIHKGQGKTFERVILDIGNGTFSPGQLYVALSRCVSLAGLILKKPVRKCHVWLDWRVVKYMTGFQYQKSELVMSLADKTKMIEAAIEAERPLKIVYLKANDIRSEREIIPHRIGEMEYMGKTYLGVEAYCLSRQEERVFRVDRILEMREG</sequence>
<dbReference type="InterPro" id="IPR027417">
    <property type="entry name" value="P-loop_NTPase"/>
</dbReference>
<dbReference type="PROSITE" id="PS52050">
    <property type="entry name" value="WYL"/>
    <property type="match status" value="1"/>
</dbReference>
<dbReference type="InterPro" id="IPR051055">
    <property type="entry name" value="PIF1_helicase"/>
</dbReference>